<evidence type="ECO:0000256" key="6">
    <source>
        <dbReference type="PROSITE-ProRule" id="PRU00433"/>
    </source>
</evidence>
<dbReference type="InterPro" id="IPR036909">
    <property type="entry name" value="Cyt_c-like_dom_sf"/>
</dbReference>
<keyword evidence="1" id="KW-0813">Transport</keyword>
<evidence type="ECO:0000256" key="7">
    <source>
        <dbReference type="SAM" id="SignalP"/>
    </source>
</evidence>
<gene>
    <name evidence="9" type="ORF">EIZ48_23670</name>
</gene>
<evidence type="ECO:0000256" key="4">
    <source>
        <dbReference type="ARBA" id="ARBA00022982"/>
    </source>
</evidence>
<comment type="caution">
    <text evidence="9">The sequence shown here is derived from an EMBL/GenBank/DDBJ whole genome shotgun (WGS) entry which is preliminary data.</text>
</comment>
<dbReference type="EMBL" id="RSEJ01000031">
    <property type="protein sequence ID" value="NBI55519.1"/>
    <property type="molecule type" value="Genomic_DNA"/>
</dbReference>
<evidence type="ECO:0000256" key="3">
    <source>
        <dbReference type="ARBA" id="ARBA00022723"/>
    </source>
</evidence>
<protein>
    <submittedName>
        <fullName evidence="9">Cytochrome c</fullName>
    </submittedName>
</protein>
<evidence type="ECO:0000256" key="5">
    <source>
        <dbReference type="ARBA" id="ARBA00023004"/>
    </source>
</evidence>
<reference evidence="9 10" key="1">
    <citation type="journal article" date="2017" name="Int. J. Syst. Evol. Microbiol.">
        <title>Photobacterium alginatilyticum sp. nov., a marine bacterium isolated from bottom seawater.</title>
        <authorList>
            <person name="Wang X."/>
            <person name="Wang Y."/>
            <person name="Yang X."/>
            <person name="Sun H."/>
            <person name="Li B."/>
            <person name="Zhang X.H."/>
        </authorList>
    </citation>
    <scope>NUCLEOTIDE SEQUENCE [LARGE SCALE GENOMIC DNA]</scope>
    <source>
        <strain evidence="9 10">P03D4</strain>
    </source>
</reference>
<evidence type="ECO:0000256" key="2">
    <source>
        <dbReference type="ARBA" id="ARBA00022617"/>
    </source>
</evidence>
<dbReference type="PANTHER" id="PTHR33751">
    <property type="entry name" value="CBB3-TYPE CYTOCHROME C OXIDASE SUBUNIT FIXP"/>
    <property type="match status" value="1"/>
</dbReference>
<evidence type="ECO:0000256" key="1">
    <source>
        <dbReference type="ARBA" id="ARBA00022448"/>
    </source>
</evidence>
<evidence type="ECO:0000259" key="8">
    <source>
        <dbReference type="PROSITE" id="PS51007"/>
    </source>
</evidence>
<feature type="domain" description="Cytochrome c" evidence="8">
    <location>
        <begin position="20"/>
        <end position="107"/>
    </location>
</feature>
<proteinExistence type="predicted"/>
<organism evidence="9 10">
    <name type="scientific">Photobacterium alginatilyticum</name>
    <dbReference type="NCBI Taxonomy" id="1775171"/>
    <lineage>
        <taxon>Bacteria</taxon>
        <taxon>Pseudomonadati</taxon>
        <taxon>Pseudomonadota</taxon>
        <taxon>Gammaproteobacteria</taxon>
        <taxon>Vibrionales</taxon>
        <taxon>Vibrionaceae</taxon>
        <taxon>Photobacterium</taxon>
    </lineage>
</organism>
<name>A0ABW9YRT3_9GAMM</name>
<dbReference type="Gene3D" id="1.10.760.10">
    <property type="entry name" value="Cytochrome c-like domain"/>
    <property type="match status" value="1"/>
</dbReference>
<keyword evidence="7" id="KW-0732">Signal</keyword>
<keyword evidence="10" id="KW-1185">Reference proteome</keyword>
<keyword evidence="4" id="KW-0249">Electron transport</keyword>
<dbReference type="InterPro" id="IPR050597">
    <property type="entry name" value="Cytochrome_c_Oxidase_Subunit"/>
</dbReference>
<keyword evidence="5 6" id="KW-0408">Iron</keyword>
<dbReference type="SUPFAM" id="SSF46626">
    <property type="entry name" value="Cytochrome c"/>
    <property type="match status" value="1"/>
</dbReference>
<dbReference type="PANTHER" id="PTHR33751:SF9">
    <property type="entry name" value="CYTOCHROME C4"/>
    <property type="match status" value="1"/>
</dbReference>
<dbReference type="Proteomes" id="UP000738517">
    <property type="component" value="Unassembled WGS sequence"/>
</dbReference>
<feature type="chain" id="PRO_5046049600" evidence="7">
    <location>
        <begin position="19"/>
        <end position="109"/>
    </location>
</feature>
<dbReference type="Pfam" id="PF00034">
    <property type="entry name" value="Cytochrom_C"/>
    <property type="match status" value="1"/>
</dbReference>
<dbReference type="PROSITE" id="PS51007">
    <property type="entry name" value="CYTC"/>
    <property type="match status" value="1"/>
</dbReference>
<evidence type="ECO:0000313" key="10">
    <source>
        <dbReference type="Proteomes" id="UP000738517"/>
    </source>
</evidence>
<sequence length="109" mass="12342">MKVILWMLFACISYSALADAELELGKQLYMSPGKGGCATCHGETGNEPVMPMYPKIGGQTEMYLVNQMKDYQLKKRKNGLFMSMEIAMKHYSDEDIRLIARYLASGNFK</sequence>
<feature type="signal peptide" evidence="7">
    <location>
        <begin position="1"/>
        <end position="18"/>
    </location>
</feature>
<keyword evidence="2 6" id="KW-0349">Heme</keyword>
<dbReference type="RefSeq" id="WP_160657226.1">
    <property type="nucleotide sequence ID" value="NZ_RSEJ01000031.1"/>
</dbReference>
<keyword evidence="3 6" id="KW-0479">Metal-binding</keyword>
<evidence type="ECO:0000313" key="9">
    <source>
        <dbReference type="EMBL" id="NBI55519.1"/>
    </source>
</evidence>
<accession>A0ABW9YRT3</accession>
<dbReference type="InterPro" id="IPR009056">
    <property type="entry name" value="Cyt_c-like_dom"/>
</dbReference>